<evidence type="ECO:0000256" key="1">
    <source>
        <dbReference type="ARBA" id="ARBA00004123"/>
    </source>
</evidence>
<dbReference type="Pfam" id="PF00856">
    <property type="entry name" value="SET"/>
    <property type="match status" value="1"/>
</dbReference>
<comment type="catalytic activity">
    <reaction evidence="9">
        <text>N(6)-methyl-L-lysyl(4)-[histone H3] + S-adenosyl-L-methionine = N(6),N(6)-dimethyl-L-lysyl(4)-[histone H3] + S-adenosyl-L-homocysteine + H(+)</text>
        <dbReference type="Rhea" id="RHEA:60268"/>
        <dbReference type="Rhea" id="RHEA-COMP:15540"/>
        <dbReference type="Rhea" id="RHEA-COMP:15543"/>
        <dbReference type="ChEBI" id="CHEBI:15378"/>
        <dbReference type="ChEBI" id="CHEBI:57856"/>
        <dbReference type="ChEBI" id="CHEBI:59789"/>
        <dbReference type="ChEBI" id="CHEBI:61929"/>
        <dbReference type="ChEBI" id="CHEBI:61976"/>
    </reaction>
</comment>
<dbReference type="SMART" id="SM00508">
    <property type="entry name" value="PostSET"/>
    <property type="match status" value="1"/>
</dbReference>
<dbReference type="SUPFAM" id="SSF82199">
    <property type="entry name" value="SET domain"/>
    <property type="match status" value="1"/>
</dbReference>
<dbReference type="GO" id="GO:0032259">
    <property type="term" value="P:methylation"/>
    <property type="evidence" value="ECO:0007669"/>
    <property type="project" value="UniProtKB-KW"/>
</dbReference>
<dbReference type="PROSITE" id="PS50868">
    <property type="entry name" value="POST_SET"/>
    <property type="match status" value="1"/>
</dbReference>
<evidence type="ECO:0000313" key="12">
    <source>
        <dbReference type="EMBL" id="KNE70696.1"/>
    </source>
</evidence>
<accession>A0A0L0T7M2</accession>
<dbReference type="STRING" id="578462.A0A0L0T7M2"/>
<dbReference type="InterPro" id="IPR046341">
    <property type="entry name" value="SET_dom_sf"/>
</dbReference>
<dbReference type="PANTHER" id="PTHR45814">
    <property type="entry name" value="HISTONE-LYSINE N-METHYLTRANSFERASE SETD1"/>
    <property type="match status" value="1"/>
</dbReference>
<name>A0A0L0T7M2_ALLM3</name>
<comment type="catalytic activity">
    <reaction evidence="8">
        <text>L-lysyl(4)-[histone H3] + 3 S-adenosyl-L-methionine = N(6),N(6),N(6)-trimethyl-L-lysyl(4)-[histone H3] + 3 S-adenosyl-L-homocysteine + 3 H(+)</text>
        <dbReference type="Rhea" id="RHEA:60260"/>
        <dbReference type="Rhea" id="RHEA-COMP:15537"/>
        <dbReference type="Rhea" id="RHEA-COMP:15547"/>
        <dbReference type="ChEBI" id="CHEBI:15378"/>
        <dbReference type="ChEBI" id="CHEBI:29969"/>
        <dbReference type="ChEBI" id="CHEBI:57856"/>
        <dbReference type="ChEBI" id="CHEBI:59789"/>
        <dbReference type="ChEBI" id="CHEBI:61961"/>
        <dbReference type="EC" id="2.1.1.354"/>
    </reaction>
</comment>
<dbReference type="OMA" id="EKTYERR"/>
<dbReference type="InterPro" id="IPR003616">
    <property type="entry name" value="Post-SET_dom"/>
</dbReference>
<keyword evidence="7" id="KW-0539">Nucleus</keyword>
<keyword evidence="6" id="KW-0156">Chromatin regulator</keyword>
<evidence type="ECO:0000256" key="5">
    <source>
        <dbReference type="ARBA" id="ARBA00022691"/>
    </source>
</evidence>
<dbReference type="GO" id="GO:0048188">
    <property type="term" value="C:Set1C/COMPASS complex"/>
    <property type="evidence" value="ECO:0007669"/>
    <property type="project" value="TreeGrafter"/>
</dbReference>
<evidence type="ECO:0000259" key="11">
    <source>
        <dbReference type="PROSITE" id="PS50868"/>
    </source>
</evidence>
<sequence>MIIEYLGQVVGQKVADARELVNDRRGIGTYFLRLSTTAFSTQRRGVRRVVIYALRAVQAGEELTYDYKFQPEEDVSKRIRCRCGASKCRGYMN</sequence>
<evidence type="ECO:0000256" key="7">
    <source>
        <dbReference type="ARBA" id="ARBA00023242"/>
    </source>
</evidence>
<reference evidence="13" key="2">
    <citation type="submission" date="2009-11" db="EMBL/GenBank/DDBJ databases">
        <title>The Genome Sequence of Allomyces macrogynus strain ATCC 38327.</title>
        <authorList>
            <consortium name="The Broad Institute Genome Sequencing Platform"/>
            <person name="Russ C."/>
            <person name="Cuomo C."/>
            <person name="Shea T."/>
            <person name="Young S.K."/>
            <person name="Zeng Q."/>
            <person name="Koehrsen M."/>
            <person name="Haas B."/>
            <person name="Borodovsky M."/>
            <person name="Guigo R."/>
            <person name="Alvarado L."/>
            <person name="Berlin A."/>
            <person name="Borenstein D."/>
            <person name="Chen Z."/>
            <person name="Engels R."/>
            <person name="Freedman E."/>
            <person name="Gellesch M."/>
            <person name="Goldberg J."/>
            <person name="Griggs A."/>
            <person name="Gujja S."/>
            <person name="Heiman D."/>
            <person name="Hepburn T."/>
            <person name="Howarth C."/>
            <person name="Jen D."/>
            <person name="Larson L."/>
            <person name="Lewis B."/>
            <person name="Mehta T."/>
            <person name="Park D."/>
            <person name="Pearson M."/>
            <person name="Roberts A."/>
            <person name="Saif S."/>
            <person name="Shenoy N."/>
            <person name="Sisk P."/>
            <person name="Stolte C."/>
            <person name="Sykes S."/>
            <person name="Walk T."/>
            <person name="White J."/>
            <person name="Yandava C."/>
            <person name="Burger G."/>
            <person name="Gray M.W."/>
            <person name="Holland P.W.H."/>
            <person name="King N."/>
            <person name="Lang F.B.F."/>
            <person name="Roger A.J."/>
            <person name="Ruiz-Trillo I."/>
            <person name="Lander E."/>
            <person name="Nusbaum C."/>
        </authorList>
    </citation>
    <scope>NUCLEOTIDE SEQUENCE [LARGE SCALE GENOMIC DNA]</scope>
    <source>
        <strain evidence="13">ATCC 38327</strain>
    </source>
</reference>
<dbReference type="InterPro" id="IPR001214">
    <property type="entry name" value="SET_dom"/>
</dbReference>
<evidence type="ECO:0000313" key="13">
    <source>
        <dbReference type="Proteomes" id="UP000054350"/>
    </source>
</evidence>
<dbReference type="VEuPathDB" id="FungiDB:AMAG_15452"/>
<keyword evidence="13" id="KW-1185">Reference proteome</keyword>
<dbReference type="Gene3D" id="2.170.270.10">
    <property type="entry name" value="SET domain"/>
    <property type="match status" value="1"/>
</dbReference>
<keyword evidence="4" id="KW-0808">Transferase</keyword>
<gene>
    <name evidence="12" type="ORF">AMAG_15452</name>
</gene>
<evidence type="ECO:0000256" key="2">
    <source>
        <dbReference type="ARBA" id="ARBA00012182"/>
    </source>
</evidence>
<dbReference type="GO" id="GO:0140999">
    <property type="term" value="F:histone H3K4 trimethyltransferase activity"/>
    <property type="evidence" value="ECO:0007669"/>
    <property type="project" value="UniProtKB-EC"/>
</dbReference>
<keyword evidence="3" id="KW-0489">Methyltransferase</keyword>
<reference evidence="12 13" key="1">
    <citation type="submission" date="2009-11" db="EMBL/GenBank/DDBJ databases">
        <title>Annotation of Allomyces macrogynus ATCC 38327.</title>
        <authorList>
            <consortium name="The Broad Institute Genome Sequencing Platform"/>
            <person name="Russ C."/>
            <person name="Cuomo C."/>
            <person name="Burger G."/>
            <person name="Gray M.W."/>
            <person name="Holland P.W.H."/>
            <person name="King N."/>
            <person name="Lang F.B.F."/>
            <person name="Roger A.J."/>
            <person name="Ruiz-Trillo I."/>
            <person name="Young S.K."/>
            <person name="Zeng Q."/>
            <person name="Gargeya S."/>
            <person name="Fitzgerald M."/>
            <person name="Haas B."/>
            <person name="Abouelleil A."/>
            <person name="Alvarado L."/>
            <person name="Arachchi H.M."/>
            <person name="Berlin A."/>
            <person name="Chapman S.B."/>
            <person name="Gearin G."/>
            <person name="Goldberg J."/>
            <person name="Griggs A."/>
            <person name="Gujja S."/>
            <person name="Hansen M."/>
            <person name="Heiman D."/>
            <person name="Howarth C."/>
            <person name="Larimer J."/>
            <person name="Lui A."/>
            <person name="MacDonald P.J.P."/>
            <person name="McCowen C."/>
            <person name="Montmayeur A."/>
            <person name="Murphy C."/>
            <person name="Neiman D."/>
            <person name="Pearson M."/>
            <person name="Priest M."/>
            <person name="Roberts A."/>
            <person name="Saif S."/>
            <person name="Shea T."/>
            <person name="Sisk P."/>
            <person name="Stolte C."/>
            <person name="Sykes S."/>
            <person name="Wortman J."/>
            <person name="Nusbaum C."/>
            <person name="Birren B."/>
        </authorList>
    </citation>
    <scope>NUCLEOTIDE SEQUENCE [LARGE SCALE GENOMIC DNA]</scope>
    <source>
        <strain evidence="12 13">ATCC 38327</strain>
    </source>
</reference>
<evidence type="ECO:0000256" key="9">
    <source>
        <dbReference type="ARBA" id="ARBA00047583"/>
    </source>
</evidence>
<dbReference type="eggNOG" id="KOG1080">
    <property type="taxonomic scope" value="Eukaryota"/>
</dbReference>
<evidence type="ECO:0000256" key="6">
    <source>
        <dbReference type="ARBA" id="ARBA00022853"/>
    </source>
</evidence>
<organism evidence="12 13">
    <name type="scientific">Allomyces macrogynus (strain ATCC 38327)</name>
    <name type="common">Allomyces javanicus var. macrogynus</name>
    <dbReference type="NCBI Taxonomy" id="578462"/>
    <lineage>
        <taxon>Eukaryota</taxon>
        <taxon>Fungi</taxon>
        <taxon>Fungi incertae sedis</taxon>
        <taxon>Blastocladiomycota</taxon>
        <taxon>Blastocladiomycetes</taxon>
        <taxon>Blastocladiales</taxon>
        <taxon>Blastocladiaceae</taxon>
        <taxon>Allomyces</taxon>
    </lineage>
</organism>
<evidence type="ECO:0000256" key="4">
    <source>
        <dbReference type="ARBA" id="ARBA00022679"/>
    </source>
</evidence>
<feature type="domain" description="Post-SET" evidence="11">
    <location>
        <begin position="77"/>
        <end position="93"/>
    </location>
</feature>
<dbReference type="InterPro" id="IPR044570">
    <property type="entry name" value="Set1-like"/>
</dbReference>
<keyword evidence="5" id="KW-0949">S-adenosyl-L-methionine</keyword>
<dbReference type="PANTHER" id="PTHR45814:SF2">
    <property type="entry name" value="HISTONE-LYSINE N-METHYLTRANSFERASE SETD1"/>
    <property type="match status" value="1"/>
</dbReference>
<dbReference type="OrthoDB" id="308383at2759"/>
<comment type="catalytic activity">
    <reaction evidence="10">
        <text>N(6),N(6)-dimethyl-L-lysyl(4)-[histone H3] + S-adenosyl-L-methionine = N(6),N(6),N(6)-trimethyl-L-lysyl(4)-[histone H3] + S-adenosyl-L-homocysteine + H(+)</text>
        <dbReference type="Rhea" id="RHEA:60272"/>
        <dbReference type="Rhea" id="RHEA-COMP:15537"/>
        <dbReference type="Rhea" id="RHEA-COMP:15540"/>
        <dbReference type="ChEBI" id="CHEBI:15378"/>
        <dbReference type="ChEBI" id="CHEBI:57856"/>
        <dbReference type="ChEBI" id="CHEBI:59789"/>
        <dbReference type="ChEBI" id="CHEBI:61961"/>
        <dbReference type="ChEBI" id="CHEBI:61976"/>
    </reaction>
</comment>
<dbReference type="Proteomes" id="UP000054350">
    <property type="component" value="Unassembled WGS sequence"/>
</dbReference>
<dbReference type="EC" id="2.1.1.354" evidence="2"/>
<proteinExistence type="predicted"/>
<dbReference type="EMBL" id="GG745367">
    <property type="protein sequence ID" value="KNE70696.1"/>
    <property type="molecule type" value="Genomic_DNA"/>
</dbReference>
<evidence type="ECO:0000256" key="8">
    <source>
        <dbReference type="ARBA" id="ARBA00047571"/>
    </source>
</evidence>
<evidence type="ECO:0000256" key="10">
    <source>
        <dbReference type="ARBA" id="ARBA00049129"/>
    </source>
</evidence>
<comment type="subcellular location">
    <subcellularLocation>
        <location evidence="1">Nucleus</location>
    </subcellularLocation>
</comment>
<protein>
    <recommendedName>
        <fullName evidence="2">[histone H3]-lysine(4) N-trimethyltransferase</fullName>
        <ecNumber evidence="2">2.1.1.354</ecNumber>
    </recommendedName>
</protein>
<evidence type="ECO:0000256" key="3">
    <source>
        <dbReference type="ARBA" id="ARBA00022603"/>
    </source>
</evidence>
<dbReference type="AlphaFoldDB" id="A0A0L0T7M2"/>